<comment type="similarity">
    <text evidence="1">Belongs to the helicase family. RecQ subfamily.</text>
</comment>
<evidence type="ECO:0000313" key="5">
    <source>
        <dbReference type="Proteomes" id="UP000824469"/>
    </source>
</evidence>
<dbReference type="EMBL" id="JAHRHJ020000002">
    <property type="protein sequence ID" value="KAH9325911.1"/>
    <property type="molecule type" value="Genomic_DNA"/>
</dbReference>
<dbReference type="AlphaFoldDB" id="A0AA38LJE0"/>
<feature type="region of interest" description="Disordered" evidence="2">
    <location>
        <begin position="347"/>
        <end position="384"/>
    </location>
</feature>
<dbReference type="GO" id="GO:0003676">
    <property type="term" value="F:nucleic acid binding"/>
    <property type="evidence" value="ECO:0007669"/>
    <property type="project" value="InterPro"/>
</dbReference>
<dbReference type="InterPro" id="IPR011545">
    <property type="entry name" value="DEAD/DEAH_box_helicase_dom"/>
</dbReference>
<dbReference type="Proteomes" id="UP000824469">
    <property type="component" value="Unassembled WGS sequence"/>
</dbReference>
<dbReference type="GO" id="GO:0043138">
    <property type="term" value="F:3'-5' DNA helicase activity"/>
    <property type="evidence" value="ECO:0007669"/>
    <property type="project" value="TreeGrafter"/>
</dbReference>
<keyword evidence="5" id="KW-1185">Reference proteome</keyword>
<dbReference type="PANTHER" id="PTHR13710">
    <property type="entry name" value="DNA HELICASE RECQ FAMILY MEMBER"/>
    <property type="match status" value="1"/>
</dbReference>
<evidence type="ECO:0000256" key="1">
    <source>
        <dbReference type="ARBA" id="ARBA00005446"/>
    </source>
</evidence>
<dbReference type="PANTHER" id="PTHR13710:SF156">
    <property type="entry name" value="ATP-DEPENDENT DNA HELICASE Q-LIKE 4B"/>
    <property type="match status" value="1"/>
</dbReference>
<dbReference type="SUPFAM" id="SSF52540">
    <property type="entry name" value="P-loop containing nucleoside triphosphate hydrolases"/>
    <property type="match status" value="1"/>
</dbReference>
<dbReference type="GO" id="GO:0000724">
    <property type="term" value="P:double-strand break repair via homologous recombination"/>
    <property type="evidence" value="ECO:0007669"/>
    <property type="project" value="TreeGrafter"/>
</dbReference>
<dbReference type="OMA" id="CASHKIF"/>
<feature type="non-terminal residue" evidence="4">
    <location>
        <position position="528"/>
    </location>
</feature>
<proteinExistence type="inferred from homology"/>
<feature type="compositionally biased region" description="Polar residues" evidence="2">
    <location>
        <begin position="364"/>
        <end position="379"/>
    </location>
</feature>
<feature type="domain" description="DEAD/DEAH-box helicase" evidence="3">
    <location>
        <begin position="497"/>
        <end position="528"/>
    </location>
</feature>
<evidence type="ECO:0000313" key="4">
    <source>
        <dbReference type="EMBL" id="KAH9325911.1"/>
    </source>
</evidence>
<feature type="compositionally biased region" description="Polar residues" evidence="2">
    <location>
        <begin position="184"/>
        <end position="197"/>
    </location>
</feature>
<dbReference type="GO" id="GO:0005737">
    <property type="term" value="C:cytoplasm"/>
    <property type="evidence" value="ECO:0007669"/>
    <property type="project" value="TreeGrafter"/>
</dbReference>
<comment type="caution">
    <text evidence="4">The sequence shown here is derived from an EMBL/GenBank/DDBJ whole genome shotgun (WGS) entry which is preliminary data.</text>
</comment>
<evidence type="ECO:0000256" key="2">
    <source>
        <dbReference type="SAM" id="MobiDB-lite"/>
    </source>
</evidence>
<dbReference type="GO" id="GO:0005634">
    <property type="term" value="C:nucleus"/>
    <property type="evidence" value="ECO:0007669"/>
    <property type="project" value="TreeGrafter"/>
</dbReference>
<gene>
    <name evidence="4" type="ORF">KI387_006089</name>
</gene>
<accession>A0AA38LJE0</accession>
<dbReference type="GO" id="GO:0005694">
    <property type="term" value="C:chromosome"/>
    <property type="evidence" value="ECO:0007669"/>
    <property type="project" value="TreeGrafter"/>
</dbReference>
<dbReference type="GO" id="GO:0009378">
    <property type="term" value="F:four-way junction helicase activity"/>
    <property type="evidence" value="ECO:0007669"/>
    <property type="project" value="TreeGrafter"/>
</dbReference>
<dbReference type="GO" id="GO:0005524">
    <property type="term" value="F:ATP binding"/>
    <property type="evidence" value="ECO:0007669"/>
    <property type="project" value="InterPro"/>
</dbReference>
<name>A0AA38LJE0_TAXCH</name>
<feature type="region of interest" description="Disordered" evidence="2">
    <location>
        <begin position="175"/>
        <end position="197"/>
    </location>
</feature>
<evidence type="ECO:0000259" key="3">
    <source>
        <dbReference type="Pfam" id="PF00270"/>
    </source>
</evidence>
<dbReference type="InterPro" id="IPR027417">
    <property type="entry name" value="P-loop_NTPase"/>
</dbReference>
<reference evidence="4 5" key="1">
    <citation type="journal article" date="2021" name="Nat. Plants">
        <title>The Taxus genome provides insights into paclitaxel biosynthesis.</title>
        <authorList>
            <person name="Xiong X."/>
            <person name="Gou J."/>
            <person name="Liao Q."/>
            <person name="Li Y."/>
            <person name="Zhou Q."/>
            <person name="Bi G."/>
            <person name="Li C."/>
            <person name="Du R."/>
            <person name="Wang X."/>
            <person name="Sun T."/>
            <person name="Guo L."/>
            <person name="Liang H."/>
            <person name="Lu P."/>
            <person name="Wu Y."/>
            <person name="Zhang Z."/>
            <person name="Ro D.K."/>
            <person name="Shang Y."/>
            <person name="Huang S."/>
            <person name="Yan J."/>
        </authorList>
    </citation>
    <scope>NUCLEOTIDE SEQUENCE [LARGE SCALE GENOMIC DNA]</scope>
    <source>
        <strain evidence="4">Ta-2019</strain>
    </source>
</reference>
<organism evidence="4 5">
    <name type="scientific">Taxus chinensis</name>
    <name type="common">Chinese yew</name>
    <name type="synonym">Taxus wallichiana var. chinensis</name>
    <dbReference type="NCBI Taxonomy" id="29808"/>
    <lineage>
        <taxon>Eukaryota</taxon>
        <taxon>Viridiplantae</taxon>
        <taxon>Streptophyta</taxon>
        <taxon>Embryophyta</taxon>
        <taxon>Tracheophyta</taxon>
        <taxon>Spermatophyta</taxon>
        <taxon>Pinopsida</taxon>
        <taxon>Pinidae</taxon>
        <taxon>Conifers II</taxon>
        <taxon>Cupressales</taxon>
        <taxon>Taxaceae</taxon>
        <taxon>Taxus</taxon>
    </lineage>
</organism>
<feature type="non-terminal residue" evidence="4">
    <location>
        <position position="1"/>
    </location>
</feature>
<dbReference type="Pfam" id="PF00270">
    <property type="entry name" value="DEAD"/>
    <property type="match status" value="1"/>
</dbReference>
<dbReference type="Gene3D" id="3.40.50.300">
    <property type="entry name" value="P-loop containing nucleotide triphosphate hydrolases"/>
    <property type="match status" value="1"/>
</dbReference>
<sequence>KTDSNWKSEEKGDLSQTNWSHHLQKIENFSIQNKFLSSSFIFSLVGQNPSAAGDPLKPRRSMASISNPFDPSRLSVAKKALQTLSTCRSSFKEYLRPGITAPFENNDKAEAHPSKQFSILRKNGVKSQSEKNIAMNFVQNTNNSVKNTYINRGQTFEGVQGLGVNVLPGEEPGAYFGNTHNKETTSSCWRESGRQNTAKAEQPFMDLGEDDDILKNIDIDQIVSNHYQSTFTKETSVLKFSSTIHKVVPAYNQSPFPGTYVPENSFDNEINNICDHGVQVARCTEATLHLQELKDQLISISNELLDNAAELSPKQSEKLRLERSQLNKKVRYLEQQLQCPLLDEERHEPHSLASGAPLGGFSGAPSSIHSATTPVQQANGERRRTHETILSSPFVCENPNVPSSSQERLESKIGNRDQLFGDVTGFFKISSPCASHKIFDNQRTQMQHIASELCVPRFTKVNYTEGSGNKKWSMRDFPWTREIEVNNRKVFGNHSFRPNQREVINATMSGHDVFVLMPTGGGKSLTYQ</sequence>
<protein>
    <recommendedName>
        <fullName evidence="3">DEAD/DEAH-box helicase domain-containing protein</fullName>
    </recommendedName>
</protein>